<dbReference type="PANTHER" id="PTHR43155">
    <property type="entry name" value="CYCLIC DI-GMP PHOSPHODIESTERASE PA4108-RELATED"/>
    <property type="match status" value="1"/>
</dbReference>
<evidence type="ECO:0000313" key="2">
    <source>
        <dbReference type="EMBL" id="CAB5695613.1"/>
    </source>
</evidence>
<feature type="domain" description="HD/PDEase" evidence="1">
    <location>
        <begin position="43"/>
        <end position="179"/>
    </location>
</feature>
<dbReference type="CDD" id="cd00077">
    <property type="entry name" value="HDc"/>
    <property type="match status" value="1"/>
</dbReference>
<dbReference type="AlphaFoldDB" id="A0AA35D9Z9"/>
<evidence type="ECO:0000313" key="3">
    <source>
        <dbReference type="Proteomes" id="UP000834458"/>
    </source>
</evidence>
<dbReference type="Proteomes" id="UP000834458">
    <property type="component" value="Unassembled WGS sequence"/>
</dbReference>
<proteinExistence type="predicted"/>
<dbReference type="InterPro" id="IPR003607">
    <property type="entry name" value="HD/PDEase_dom"/>
</dbReference>
<dbReference type="Pfam" id="PF13487">
    <property type="entry name" value="HD_5"/>
    <property type="match status" value="1"/>
</dbReference>
<gene>
    <name evidence="2" type="primary">rpfG_3</name>
    <name evidence="2" type="ORF">GHA_02344</name>
</gene>
<dbReference type="EC" id="3.1.4.52" evidence="2"/>
<accession>A0AA35D9Z9</accession>
<dbReference type="EMBL" id="CAHPSC010000032">
    <property type="protein sequence ID" value="CAB5695613.1"/>
    <property type="molecule type" value="Genomic_DNA"/>
</dbReference>
<dbReference type="Gene3D" id="1.10.3210.10">
    <property type="entry name" value="Hypothetical protein af1432"/>
    <property type="match status" value="1"/>
</dbReference>
<reference evidence="2" key="1">
    <citation type="submission" date="2020-05" db="EMBL/GenBank/DDBJ databases">
        <authorList>
            <person name="Delgado-Blas J."/>
        </authorList>
    </citation>
    <scope>NUCLEOTIDE SEQUENCE</scope>
    <source>
        <strain evidence="2">BB1454</strain>
    </source>
</reference>
<sequence>MFNQARMGKAIDVDQAKNLAQDITRSVLRNGRALISLARLKSADNYTYMHSVAVAGLMASLAKQLCMQESDIQKACFAGLMHDLGKAAIPLEILNKPGKLTDDEFDVVRRHPLQGYELLVSAGVNDETVLDVCLHHHEKMDGTGYPKSLNQGNMSLMARMAAICDIYDAITSNRPYKNGWDPAESIKLMSKWCGDHLDTRVFHAFVKAIGIYPIGSLVRVNSNMLGVVVDQNEKTLLKPMVKVFYSIDEKKHIEPMLLDLFASSKKYEITQREDPADWSIGDWNKIWAEYSPS</sequence>
<dbReference type="SUPFAM" id="SSF109604">
    <property type="entry name" value="HD-domain/PDEase-like"/>
    <property type="match status" value="1"/>
</dbReference>
<comment type="caution">
    <text evidence="2">The sequence shown here is derived from an EMBL/GenBank/DDBJ whole genome shotgun (WGS) entry which is preliminary data.</text>
</comment>
<protein>
    <submittedName>
        <fullName evidence="2">Cyclic di-GMP phosphodiesterase response regulator RpfG</fullName>
        <ecNumber evidence="2">3.1.4.52</ecNumber>
    </submittedName>
</protein>
<evidence type="ECO:0000259" key="1">
    <source>
        <dbReference type="SMART" id="SM00471"/>
    </source>
</evidence>
<keyword evidence="2" id="KW-0378">Hydrolase</keyword>
<dbReference type="SMART" id="SM00471">
    <property type="entry name" value="HDc"/>
    <property type="match status" value="1"/>
</dbReference>
<dbReference type="GO" id="GO:0071111">
    <property type="term" value="F:cyclic-guanylate-specific phosphodiesterase activity"/>
    <property type="evidence" value="ECO:0007669"/>
    <property type="project" value="UniProtKB-EC"/>
</dbReference>
<dbReference type="PANTHER" id="PTHR43155:SF2">
    <property type="entry name" value="CYCLIC DI-GMP PHOSPHODIESTERASE PA4108"/>
    <property type="match status" value="1"/>
</dbReference>
<name>A0AA35D9Z9_9BURK</name>
<organism evidence="2 3">
    <name type="scientific">Comamonas aquatica</name>
    <dbReference type="NCBI Taxonomy" id="225991"/>
    <lineage>
        <taxon>Bacteria</taxon>
        <taxon>Pseudomonadati</taxon>
        <taxon>Pseudomonadota</taxon>
        <taxon>Betaproteobacteria</taxon>
        <taxon>Burkholderiales</taxon>
        <taxon>Comamonadaceae</taxon>
        <taxon>Comamonas</taxon>
    </lineage>
</organism>